<evidence type="ECO:0000256" key="11">
    <source>
        <dbReference type="SAM" id="Phobius"/>
    </source>
</evidence>
<keyword evidence="14" id="KW-1185">Reference proteome</keyword>
<keyword evidence="7" id="KW-0653">Protein transport</keyword>
<feature type="compositionally biased region" description="Pro residues" evidence="10">
    <location>
        <begin position="82"/>
        <end position="98"/>
    </location>
</feature>
<evidence type="ECO:0000256" key="9">
    <source>
        <dbReference type="ARBA" id="ARBA00023136"/>
    </source>
</evidence>
<evidence type="ECO:0000256" key="2">
    <source>
        <dbReference type="ARBA" id="ARBA00006555"/>
    </source>
</evidence>
<keyword evidence="8 11" id="KW-1133">Transmembrane helix</keyword>
<dbReference type="EMBL" id="JAHGAW010000004">
    <property type="protein sequence ID" value="MBT2186827.1"/>
    <property type="molecule type" value="Genomic_DNA"/>
</dbReference>
<name>A0A9X1DB75_9SPHN</name>
<evidence type="ECO:0000256" key="8">
    <source>
        <dbReference type="ARBA" id="ARBA00022989"/>
    </source>
</evidence>
<dbReference type="NCBIfam" id="TIGR01352">
    <property type="entry name" value="tonB_Cterm"/>
    <property type="match status" value="1"/>
</dbReference>
<evidence type="ECO:0000256" key="7">
    <source>
        <dbReference type="ARBA" id="ARBA00022927"/>
    </source>
</evidence>
<keyword evidence="4" id="KW-1003">Cell membrane</keyword>
<keyword evidence="5" id="KW-0997">Cell inner membrane</keyword>
<organism evidence="13 14">
    <name type="scientific">Sphingobium nicotianae</name>
    <dbReference type="NCBI Taxonomy" id="2782607"/>
    <lineage>
        <taxon>Bacteria</taxon>
        <taxon>Pseudomonadati</taxon>
        <taxon>Pseudomonadota</taxon>
        <taxon>Alphaproteobacteria</taxon>
        <taxon>Sphingomonadales</taxon>
        <taxon>Sphingomonadaceae</taxon>
        <taxon>Sphingobium</taxon>
    </lineage>
</organism>
<keyword evidence="3" id="KW-0813">Transport</keyword>
<dbReference type="GO" id="GO:0015031">
    <property type="term" value="P:protein transport"/>
    <property type="evidence" value="ECO:0007669"/>
    <property type="project" value="UniProtKB-KW"/>
</dbReference>
<feature type="compositionally biased region" description="Basic and acidic residues" evidence="10">
    <location>
        <begin position="248"/>
        <end position="277"/>
    </location>
</feature>
<dbReference type="GO" id="GO:0055085">
    <property type="term" value="P:transmembrane transport"/>
    <property type="evidence" value="ECO:0007669"/>
    <property type="project" value="InterPro"/>
</dbReference>
<dbReference type="InterPro" id="IPR051045">
    <property type="entry name" value="TonB-dependent_transducer"/>
</dbReference>
<dbReference type="PANTHER" id="PTHR33446:SF2">
    <property type="entry name" value="PROTEIN TONB"/>
    <property type="match status" value="1"/>
</dbReference>
<feature type="compositionally biased region" description="Acidic residues" evidence="10">
    <location>
        <begin position="278"/>
        <end position="288"/>
    </location>
</feature>
<keyword evidence="9 11" id="KW-0472">Membrane</keyword>
<dbReference type="GO" id="GO:0098797">
    <property type="term" value="C:plasma membrane protein complex"/>
    <property type="evidence" value="ECO:0007669"/>
    <property type="project" value="TreeGrafter"/>
</dbReference>
<dbReference type="PANTHER" id="PTHR33446">
    <property type="entry name" value="PROTEIN TONB-RELATED"/>
    <property type="match status" value="1"/>
</dbReference>
<dbReference type="Proteomes" id="UP001138757">
    <property type="component" value="Unassembled WGS sequence"/>
</dbReference>
<evidence type="ECO:0000259" key="12">
    <source>
        <dbReference type="PROSITE" id="PS52015"/>
    </source>
</evidence>
<feature type="domain" description="TonB C-terminal" evidence="12">
    <location>
        <begin position="146"/>
        <end position="242"/>
    </location>
</feature>
<accession>A0A9X1DB75</accession>
<dbReference type="SUPFAM" id="SSF74653">
    <property type="entry name" value="TolA/TonB C-terminal domain"/>
    <property type="match status" value="1"/>
</dbReference>
<sequence length="288" mass="30515">MNAHFGLAFNTDEGTPDAPLTYERSTYRRSRGADSVATIAALGMGVAAVAAFAFISPVFVKKDRRDTTVVTMMELPDDPPPAEETPPPPAQDMPPPQPAIVAPAPVVALNTAPVIAAPPPVPQPAPLTPKAPPPAPAVIAKGPENMGDMSAQVVFKRPIRVPLESRRAHEEGIVILSILLGTDGRVSDISITTSSGFSRLDRAALDAVRDWRWSPLVRNGNPVMVRGLVRIPFIREGGPHGRGGRFGPDGRDGPDGHHGRGPRGDRDDGPRGDRHGDDDDGPAPDDRT</sequence>
<proteinExistence type="inferred from homology"/>
<comment type="subcellular location">
    <subcellularLocation>
        <location evidence="1">Cell inner membrane</location>
        <topology evidence="1">Single-pass membrane protein</topology>
        <orientation evidence="1">Periplasmic side</orientation>
    </subcellularLocation>
</comment>
<feature type="transmembrane region" description="Helical" evidence="11">
    <location>
        <begin position="36"/>
        <end position="55"/>
    </location>
</feature>
<dbReference type="AlphaFoldDB" id="A0A9X1DB75"/>
<comment type="similarity">
    <text evidence="2">Belongs to the TonB family.</text>
</comment>
<evidence type="ECO:0000256" key="10">
    <source>
        <dbReference type="SAM" id="MobiDB-lite"/>
    </source>
</evidence>
<dbReference type="InterPro" id="IPR006260">
    <property type="entry name" value="TonB/TolA_C"/>
</dbReference>
<comment type="caution">
    <text evidence="13">The sequence shown here is derived from an EMBL/GenBank/DDBJ whole genome shotgun (WGS) entry which is preliminary data.</text>
</comment>
<feature type="region of interest" description="Disordered" evidence="10">
    <location>
        <begin position="234"/>
        <end position="288"/>
    </location>
</feature>
<evidence type="ECO:0000256" key="3">
    <source>
        <dbReference type="ARBA" id="ARBA00022448"/>
    </source>
</evidence>
<dbReference type="Gene3D" id="3.30.1150.10">
    <property type="match status" value="1"/>
</dbReference>
<protein>
    <submittedName>
        <fullName evidence="13">Energy transducer TonB</fullName>
    </submittedName>
</protein>
<gene>
    <name evidence="13" type="ORF">KK488_07670</name>
</gene>
<keyword evidence="6 11" id="KW-0812">Transmembrane</keyword>
<dbReference type="PROSITE" id="PS52015">
    <property type="entry name" value="TONB_CTD"/>
    <property type="match status" value="1"/>
</dbReference>
<dbReference type="InterPro" id="IPR037682">
    <property type="entry name" value="TonB_C"/>
</dbReference>
<reference evidence="13" key="1">
    <citation type="submission" date="2021-05" db="EMBL/GenBank/DDBJ databases">
        <title>Genome of Sphingobium sp. strain.</title>
        <authorList>
            <person name="Fan R."/>
        </authorList>
    </citation>
    <scope>NUCLEOTIDE SEQUENCE</scope>
    <source>
        <strain evidence="13">H33</strain>
    </source>
</reference>
<dbReference type="RefSeq" id="WP_214622565.1">
    <property type="nucleotide sequence ID" value="NZ_JAHGAW010000004.1"/>
</dbReference>
<evidence type="ECO:0000256" key="4">
    <source>
        <dbReference type="ARBA" id="ARBA00022475"/>
    </source>
</evidence>
<dbReference type="Pfam" id="PF03544">
    <property type="entry name" value="TonB_C"/>
    <property type="match status" value="1"/>
</dbReference>
<evidence type="ECO:0000256" key="5">
    <source>
        <dbReference type="ARBA" id="ARBA00022519"/>
    </source>
</evidence>
<evidence type="ECO:0000256" key="1">
    <source>
        <dbReference type="ARBA" id="ARBA00004383"/>
    </source>
</evidence>
<feature type="region of interest" description="Disordered" evidence="10">
    <location>
        <begin position="73"/>
        <end position="100"/>
    </location>
</feature>
<dbReference type="GO" id="GO:0031992">
    <property type="term" value="F:energy transducer activity"/>
    <property type="evidence" value="ECO:0007669"/>
    <property type="project" value="TreeGrafter"/>
</dbReference>
<evidence type="ECO:0000313" key="13">
    <source>
        <dbReference type="EMBL" id="MBT2186827.1"/>
    </source>
</evidence>
<evidence type="ECO:0000313" key="14">
    <source>
        <dbReference type="Proteomes" id="UP001138757"/>
    </source>
</evidence>
<evidence type="ECO:0000256" key="6">
    <source>
        <dbReference type="ARBA" id="ARBA00022692"/>
    </source>
</evidence>